<evidence type="ECO:0000313" key="1">
    <source>
        <dbReference type="EMBL" id="PPS05077.1"/>
    </source>
</evidence>
<organism evidence="1 2">
    <name type="scientific">Gossypium barbadense</name>
    <name type="common">Sea Island cotton</name>
    <name type="synonym">Hibiscus barbadensis</name>
    <dbReference type="NCBI Taxonomy" id="3634"/>
    <lineage>
        <taxon>Eukaryota</taxon>
        <taxon>Viridiplantae</taxon>
        <taxon>Streptophyta</taxon>
        <taxon>Embryophyta</taxon>
        <taxon>Tracheophyta</taxon>
        <taxon>Spermatophyta</taxon>
        <taxon>Magnoliopsida</taxon>
        <taxon>eudicotyledons</taxon>
        <taxon>Gunneridae</taxon>
        <taxon>Pentapetalae</taxon>
        <taxon>rosids</taxon>
        <taxon>malvids</taxon>
        <taxon>Malvales</taxon>
        <taxon>Malvaceae</taxon>
        <taxon>Malvoideae</taxon>
        <taxon>Gossypium</taxon>
    </lineage>
</organism>
<sequence>MVKQKNEVIPVSEPSNELILEVWKIKALIQVILEQALKNLNLIQALKNLNLIEWNKLKTINKIITSA</sequence>
<dbReference type="AlphaFoldDB" id="A0A2P5XP13"/>
<name>A0A2P5XP13_GOSBA</name>
<gene>
    <name evidence="1" type="ORF">GOBAR_AA15577</name>
</gene>
<evidence type="ECO:0000313" key="2">
    <source>
        <dbReference type="Proteomes" id="UP000239757"/>
    </source>
</evidence>
<proteinExistence type="predicted"/>
<dbReference type="EMBL" id="KZ664505">
    <property type="protein sequence ID" value="PPS05077.1"/>
    <property type="molecule type" value="Genomic_DNA"/>
</dbReference>
<reference evidence="1 2" key="1">
    <citation type="submission" date="2015-01" db="EMBL/GenBank/DDBJ databases">
        <title>Genome of allotetraploid Gossypium barbadense reveals genomic plasticity and fiber elongation in cotton evolution.</title>
        <authorList>
            <person name="Chen X."/>
            <person name="Liu X."/>
            <person name="Zhao B."/>
            <person name="Zheng H."/>
            <person name="Hu Y."/>
            <person name="Lu G."/>
            <person name="Yang C."/>
            <person name="Chen J."/>
            <person name="Shan C."/>
            <person name="Zhang L."/>
            <person name="Zhou Y."/>
            <person name="Wang L."/>
            <person name="Guo W."/>
            <person name="Bai Y."/>
            <person name="Ruan J."/>
            <person name="Shangguan X."/>
            <person name="Mao Y."/>
            <person name="Jiang J."/>
            <person name="Zhu Y."/>
            <person name="Lei J."/>
            <person name="Kang H."/>
            <person name="Chen S."/>
            <person name="He X."/>
            <person name="Wang R."/>
            <person name="Wang Y."/>
            <person name="Chen J."/>
            <person name="Wang L."/>
            <person name="Yu S."/>
            <person name="Wang B."/>
            <person name="Wei J."/>
            <person name="Song S."/>
            <person name="Lu X."/>
            <person name="Gao Z."/>
            <person name="Gu W."/>
            <person name="Deng X."/>
            <person name="Ma D."/>
            <person name="Wang S."/>
            <person name="Liang W."/>
            <person name="Fang L."/>
            <person name="Cai C."/>
            <person name="Zhu X."/>
            <person name="Zhou B."/>
            <person name="Zhang Y."/>
            <person name="Chen Z."/>
            <person name="Xu S."/>
            <person name="Zhu R."/>
            <person name="Wang S."/>
            <person name="Zhang T."/>
            <person name="Zhao G."/>
        </authorList>
    </citation>
    <scope>NUCLEOTIDE SEQUENCE [LARGE SCALE GENOMIC DNA]</scope>
    <source>
        <strain evidence="2">cv. Xinhai21</strain>
        <tissue evidence="1">Leaf</tissue>
    </source>
</reference>
<dbReference type="Proteomes" id="UP000239757">
    <property type="component" value="Unassembled WGS sequence"/>
</dbReference>
<accession>A0A2P5XP13</accession>
<protein>
    <submittedName>
        <fullName evidence="1">Uncharacterized protein</fullName>
    </submittedName>
</protein>
<dbReference type="OrthoDB" id="10400129at2759"/>